<dbReference type="InterPro" id="IPR051272">
    <property type="entry name" value="RIO-type_Ser/Thr_kinase"/>
</dbReference>
<keyword evidence="6" id="KW-0067">ATP-binding</keyword>
<reference evidence="10" key="1">
    <citation type="submission" date="2017-12" db="EMBL/GenBank/DDBJ databases">
        <title>Gene loss provides genomic basis for host adaptation in cereal stripe rust fungi.</title>
        <authorList>
            <person name="Xia C."/>
        </authorList>
    </citation>
    <scope>NUCLEOTIDE SEQUENCE [LARGE SCALE GENOMIC DNA]</scope>
    <source>
        <strain evidence="10">93-210</strain>
    </source>
</reference>
<proteinExistence type="predicted"/>
<dbReference type="Proteomes" id="UP000239156">
    <property type="component" value="Unassembled WGS sequence"/>
</dbReference>
<keyword evidence="5" id="KW-0418">Kinase</keyword>
<evidence type="ECO:0000256" key="5">
    <source>
        <dbReference type="ARBA" id="ARBA00022777"/>
    </source>
</evidence>
<dbReference type="EMBL" id="PKSL01000247">
    <property type="protein sequence ID" value="POV97808.1"/>
    <property type="molecule type" value="Genomic_DNA"/>
</dbReference>
<dbReference type="AlphaFoldDB" id="A0A2S4UKG5"/>
<feature type="non-terminal residue" evidence="10">
    <location>
        <position position="432"/>
    </location>
</feature>
<comment type="caution">
    <text evidence="10">The sequence shown here is derived from an EMBL/GenBank/DDBJ whole genome shotgun (WGS) entry which is preliminary data.</text>
</comment>
<evidence type="ECO:0000256" key="4">
    <source>
        <dbReference type="ARBA" id="ARBA00022741"/>
    </source>
</evidence>
<evidence type="ECO:0000256" key="2">
    <source>
        <dbReference type="ARBA" id="ARBA00022527"/>
    </source>
</evidence>
<accession>A0A2S4UKG5</accession>
<dbReference type="Pfam" id="PF01163">
    <property type="entry name" value="RIO1"/>
    <property type="match status" value="2"/>
</dbReference>
<evidence type="ECO:0000259" key="9">
    <source>
        <dbReference type="SMART" id="SM00090"/>
    </source>
</evidence>
<sequence length="432" mass="48674">MCIILLVLGSQILACHHCIRRQRRRYTIGETRKMDIASGQFEDAAEDLIVATEHASKPQELIPHQATPTLTTNGLIYDIEAEADASIDNEHQQDDDFFEQKLDVVNGQDWETLLGVSSIIFSPTACMPPGQMPYPDLTRRYNRLRQTVTFTTQNRHSQQTATPAVLPATNQKRTTTVLDTLTVTPHSTVIQKDKVNDQSISLTSKFANKLSLGEVNTTSTRKGGFERLNHTNQADRATNKQVLNPRPRLVLFKMLGRGLVDRIEGCISTGKEANVYHAITLVDPFTAAPSESDISLAMKICKTIWSSKIEINTFRSGYAKQNPQKMVKLWAEKEMRNLKRLIMYHQCKLVHANSSEYNILSHDDHLFITDSISILHTEEELIELVQKLISSPQPQSVQDGAKTVELTHEASKSTKILDHERSEENNTNEAVF</sequence>
<protein>
    <recommendedName>
        <fullName evidence="1">non-specific serine/threonine protein kinase</fullName>
        <ecNumber evidence="1">2.7.11.1</ecNumber>
    </recommendedName>
</protein>
<organism evidence="10 11">
    <name type="scientific">Puccinia striiformis</name>
    <dbReference type="NCBI Taxonomy" id="27350"/>
    <lineage>
        <taxon>Eukaryota</taxon>
        <taxon>Fungi</taxon>
        <taxon>Dikarya</taxon>
        <taxon>Basidiomycota</taxon>
        <taxon>Pucciniomycotina</taxon>
        <taxon>Pucciniomycetes</taxon>
        <taxon>Pucciniales</taxon>
        <taxon>Pucciniaceae</taxon>
        <taxon>Puccinia</taxon>
    </lineage>
</organism>
<keyword evidence="4" id="KW-0547">Nucleotide-binding</keyword>
<evidence type="ECO:0000256" key="7">
    <source>
        <dbReference type="ARBA" id="ARBA00047899"/>
    </source>
</evidence>
<comment type="catalytic activity">
    <reaction evidence="7">
        <text>L-threonyl-[protein] + ATP = O-phospho-L-threonyl-[protein] + ADP + H(+)</text>
        <dbReference type="Rhea" id="RHEA:46608"/>
        <dbReference type="Rhea" id="RHEA-COMP:11060"/>
        <dbReference type="Rhea" id="RHEA-COMP:11605"/>
        <dbReference type="ChEBI" id="CHEBI:15378"/>
        <dbReference type="ChEBI" id="CHEBI:30013"/>
        <dbReference type="ChEBI" id="CHEBI:30616"/>
        <dbReference type="ChEBI" id="CHEBI:61977"/>
        <dbReference type="ChEBI" id="CHEBI:456216"/>
        <dbReference type="EC" id="2.7.11.1"/>
    </reaction>
</comment>
<evidence type="ECO:0000313" key="11">
    <source>
        <dbReference type="Proteomes" id="UP000239156"/>
    </source>
</evidence>
<dbReference type="SMART" id="SM00090">
    <property type="entry name" value="RIO"/>
    <property type="match status" value="1"/>
</dbReference>
<evidence type="ECO:0000256" key="1">
    <source>
        <dbReference type="ARBA" id="ARBA00012513"/>
    </source>
</evidence>
<dbReference type="PANTHER" id="PTHR45723">
    <property type="entry name" value="SERINE/THREONINE-PROTEIN KINASE RIO1"/>
    <property type="match status" value="1"/>
</dbReference>
<dbReference type="VEuPathDB" id="FungiDB:PSTT_14835"/>
<keyword evidence="2" id="KW-0723">Serine/threonine-protein kinase</keyword>
<evidence type="ECO:0000256" key="6">
    <source>
        <dbReference type="ARBA" id="ARBA00022840"/>
    </source>
</evidence>
<dbReference type="GO" id="GO:0005524">
    <property type="term" value="F:ATP binding"/>
    <property type="evidence" value="ECO:0007669"/>
    <property type="project" value="UniProtKB-KW"/>
</dbReference>
<evidence type="ECO:0000256" key="8">
    <source>
        <dbReference type="ARBA" id="ARBA00048679"/>
    </source>
</evidence>
<gene>
    <name evidence="10" type="ORF">PSTT_14835</name>
</gene>
<dbReference type="GO" id="GO:0004674">
    <property type="term" value="F:protein serine/threonine kinase activity"/>
    <property type="evidence" value="ECO:0007669"/>
    <property type="project" value="UniProtKB-KW"/>
</dbReference>
<dbReference type="EC" id="2.7.11.1" evidence="1"/>
<keyword evidence="3" id="KW-0808">Transferase</keyword>
<comment type="catalytic activity">
    <reaction evidence="8">
        <text>L-seryl-[protein] + ATP = O-phospho-L-seryl-[protein] + ADP + H(+)</text>
        <dbReference type="Rhea" id="RHEA:17989"/>
        <dbReference type="Rhea" id="RHEA-COMP:9863"/>
        <dbReference type="Rhea" id="RHEA-COMP:11604"/>
        <dbReference type="ChEBI" id="CHEBI:15378"/>
        <dbReference type="ChEBI" id="CHEBI:29999"/>
        <dbReference type="ChEBI" id="CHEBI:30616"/>
        <dbReference type="ChEBI" id="CHEBI:83421"/>
        <dbReference type="ChEBI" id="CHEBI:456216"/>
        <dbReference type="EC" id="2.7.11.1"/>
    </reaction>
</comment>
<feature type="domain" description="RIO kinase" evidence="9">
    <location>
        <begin position="232"/>
        <end position="390"/>
    </location>
</feature>
<name>A0A2S4UKG5_9BASI</name>
<dbReference type="InterPro" id="IPR018934">
    <property type="entry name" value="RIO_dom"/>
</dbReference>
<dbReference type="InterPro" id="IPR000687">
    <property type="entry name" value="RIO_kinase"/>
</dbReference>
<keyword evidence="11" id="KW-1185">Reference proteome</keyword>
<evidence type="ECO:0000313" key="10">
    <source>
        <dbReference type="EMBL" id="POV97808.1"/>
    </source>
</evidence>
<dbReference type="VEuPathDB" id="FungiDB:PSHT_08855"/>
<evidence type="ECO:0000256" key="3">
    <source>
        <dbReference type="ARBA" id="ARBA00022679"/>
    </source>
</evidence>
<dbReference type="Gene3D" id="3.30.200.20">
    <property type="entry name" value="Phosphorylase Kinase, domain 1"/>
    <property type="match status" value="1"/>
</dbReference>